<dbReference type="EMBL" id="FOHU01000002">
    <property type="protein sequence ID" value="SES84218.1"/>
    <property type="molecule type" value="Genomic_DNA"/>
</dbReference>
<dbReference type="GO" id="GO:0044780">
    <property type="term" value="P:bacterial-type flagellum assembly"/>
    <property type="evidence" value="ECO:0007669"/>
    <property type="project" value="InterPro"/>
</dbReference>
<feature type="coiled-coil region" evidence="2">
    <location>
        <begin position="2"/>
        <end position="29"/>
    </location>
</feature>
<dbReference type="Proteomes" id="UP000199568">
    <property type="component" value="Unassembled WGS sequence"/>
</dbReference>
<dbReference type="Gene3D" id="1.20.58.300">
    <property type="entry name" value="FlgN-like"/>
    <property type="match status" value="1"/>
</dbReference>
<proteinExistence type="predicted"/>
<evidence type="ECO:0000313" key="4">
    <source>
        <dbReference type="Proteomes" id="UP000199568"/>
    </source>
</evidence>
<protein>
    <submittedName>
        <fullName evidence="3">FlgN protein</fullName>
    </submittedName>
</protein>
<evidence type="ECO:0000256" key="1">
    <source>
        <dbReference type="ARBA" id="ARBA00022795"/>
    </source>
</evidence>
<evidence type="ECO:0000313" key="3">
    <source>
        <dbReference type="EMBL" id="SES84218.1"/>
    </source>
</evidence>
<dbReference type="InterPro" id="IPR036679">
    <property type="entry name" value="FlgN-like_sf"/>
</dbReference>
<accession>A0A1H9ZQZ3</accession>
<dbReference type="RefSeq" id="WP_090439349.1">
    <property type="nucleotide sequence ID" value="NZ_FOHU01000002.1"/>
</dbReference>
<name>A0A1H9ZQZ3_9FIRM</name>
<keyword evidence="1" id="KW-1005">Bacterial flagellum biogenesis</keyword>
<keyword evidence="2" id="KW-0175">Coiled coil</keyword>
<reference evidence="3 4" key="1">
    <citation type="submission" date="2016-10" db="EMBL/GenBank/DDBJ databases">
        <authorList>
            <person name="de Groot N.N."/>
        </authorList>
    </citation>
    <scope>NUCLEOTIDE SEQUENCE [LARGE SCALE GENOMIC DNA]</scope>
    <source>
        <strain evidence="3 4">DSM 18979</strain>
    </source>
</reference>
<feature type="coiled-coil region" evidence="2">
    <location>
        <begin position="93"/>
        <end position="133"/>
    </location>
</feature>
<dbReference type="STRING" id="426128.SAMN05660297_00688"/>
<dbReference type="AlphaFoldDB" id="A0A1H9ZQZ3"/>
<gene>
    <name evidence="3" type="ORF">SAMN05660297_00688</name>
</gene>
<dbReference type="InterPro" id="IPR007809">
    <property type="entry name" value="FlgN-like"/>
</dbReference>
<dbReference type="Pfam" id="PF05130">
    <property type="entry name" value="FlgN"/>
    <property type="match status" value="1"/>
</dbReference>
<evidence type="ECO:0000256" key="2">
    <source>
        <dbReference type="SAM" id="Coils"/>
    </source>
</evidence>
<dbReference type="SUPFAM" id="SSF140566">
    <property type="entry name" value="FlgN-like"/>
    <property type="match status" value="1"/>
</dbReference>
<organism evidence="3 4">
    <name type="scientific">Natronincola peptidivorans</name>
    <dbReference type="NCBI Taxonomy" id="426128"/>
    <lineage>
        <taxon>Bacteria</taxon>
        <taxon>Bacillati</taxon>
        <taxon>Bacillota</taxon>
        <taxon>Clostridia</taxon>
        <taxon>Peptostreptococcales</taxon>
        <taxon>Natronincolaceae</taxon>
        <taxon>Natronincola</taxon>
    </lineage>
</organism>
<keyword evidence="4" id="KW-1185">Reference proteome</keyword>
<dbReference type="OrthoDB" id="1680765at2"/>
<sequence length="164" mass="19025">MVKSIEQLRDALQKELKMYKDILEMSKEKTVIIKLGKLKELEETTQKEQQYIRTMGTFEKIRRSIFVNIAEEMEIPEPASLSELLLHLEDEEAEELDAIRDELLASIKRLTEVNQLNEKLIEQNLEYVNFNLELMTSSTDTGNNYGEQDTGKKKSISSILDIKV</sequence>